<sequence length="125" mass="14370">MKSNGRINRYLTLSQKYLKDADKLLEDKDYSQASEKLWGALVTIIKAVAAKRNKTIKTHAGIKFYLTNISRELKDESLNSIILVGEGLHQNFYENSDPPEAIQSGAKIIRRFVKRMQTRFELKLP</sequence>
<gene>
    <name evidence="1" type="ORF">MAG551_02494</name>
</gene>
<dbReference type="PANTHER" id="PTHR34237:SF1">
    <property type="entry name" value="PAREP8"/>
    <property type="match status" value="1"/>
</dbReference>
<dbReference type="AlphaFoldDB" id="A0A942A5L8"/>
<dbReference type="PANTHER" id="PTHR34237">
    <property type="entry name" value="PAREP8-RELATED"/>
    <property type="match status" value="1"/>
</dbReference>
<evidence type="ECO:0008006" key="3">
    <source>
        <dbReference type="Google" id="ProtNLM"/>
    </source>
</evidence>
<organism evidence="1 2">
    <name type="scientific">Candidatus Scalindua arabica</name>
    <dbReference type="NCBI Taxonomy" id="1127984"/>
    <lineage>
        <taxon>Bacteria</taxon>
        <taxon>Pseudomonadati</taxon>
        <taxon>Planctomycetota</taxon>
        <taxon>Candidatus Brocadiia</taxon>
        <taxon>Candidatus Brocadiales</taxon>
        <taxon>Candidatus Scalinduaceae</taxon>
        <taxon>Candidatus Scalindua</taxon>
    </lineage>
</organism>
<evidence type="ECO:0000313" key="1">
    <source>
        <dbReference type="EMBL" id="MBS1259424.1"/>
    </source>
</evidence>
<dbReference type="EMBL" id="JAANXD010000093">
    <property type="protein sequence ID" value="MBS1259424.1"/>
    <property type="molecule type" value="Genomic_DNA"/>
</dbReference>
<accession>A0A942A5L8</accession>
<evidence type="ECO:0000313" key="2">
    <source>
        <dbReference type="Proteomes" id="UP000722750"/>
    </source>
</evidence>
<dbReference type="Proteomes" id="UP000722750">
    <property type="component" value="Unassembled WGS sequence"/>
</dbReference>
<reference evidence="1" key="1">
    <citation type="journal article" date="2021" name="ISME J.">
        <title>Fine-scale metabolic discontinuity in a stratified prokaryote microbiome of a Red Sea deep halocline.</title>
        <authorList>
            <person name="Michoud G."/>
            <person name="Ngugi D.K."/>
            <person name="Barozzi A."/>
            <person name="Merlino G."/>
            <person name="Calleja M.L."/>
            <person name="Delgado-Huertas A."/>
            <person name="Moran X.A.G."/>
            <person name="Daffonchio D."/>
        </authorList>
    </citation>
    <scope>NUCLEOTIDE SEQUENCE</scope>
    <source>
        <strain evidence="1">SuakinDeep_MAG55_1</strain>
    </source>
</reference>
<name>A0A942A5L8_9BACT</name>
<dbReference type="Pfam" id="PF05942">
    <property type="entry name" value="PaREP1"/>
    <property type="match status" value="1"/>
</dbReference>
<dbReference type="InterPro" id="IPR010268">
    <property type="entry name" value="PaREP1"/>
</dbReference>
<dbReference type="Gene3D" id="1.20.120.330">
    <property type="entry name" value="Nucleotidyltransferases domain 2"/>
    <property type="match status" value="1"/>
</dbReference>
<protein>
    <recommendedName>
        <fullName evidence="3">HEPN domain-containing protein</fullName>
    </recommendedName>
</protein>
<comment type="caution">
    <text evidence="1">The sequence shown here is derived from an EMBL/GenBank/DDBJ whole genome shotgun (WGS) entry which is preliminary data.</text>
</comment>
<proteinExistence type="predicted"/>